<name>A0ACB9P6E4_BAUVA</name>
<sequence>MDISNRARVRVGVVKKKPLKRAKKRLMKKIVDYLKSDTFMYAPLVSPLPSDFCPPPITLPSVAKVVELKKSIKEKKRLVEQVGVYLKSDVYMYAPLVAVPPQSNKEPLQQYKMVSVALSTERLATTSNLPIDYLGNESQLPQTGLTDQHILGYKETVKHTVYQSCRSTSASELEQDLFSSSDRWTRCSIKI</sequence>
<evidence type="ECO:0000313" key="2">
    <source>
        <dbReference type="Proteomes" id="UP000828941"/>
    </source>
</evidence>
<protein>
    <submittedName>
        <fullName evidence="1">Uncharacterized protein</fullName>
    </submittedName>
</protein>
<evidence type="ECO:0000313" key="1">
    <source>
        <dbReference type="EMBL" id="KAI4344352.1"/>
    </source>
</evidence>
<comment type="caution">
    <text evidence="1">The sequence shown here is derived from an EMBL/GenBank/DDBJ whole genome shotgun (WGS) entry which is preliminary data.</text>
</comment>
<dbReference type="Proteomes" id="UP000828941">
    <property type="component" value="Chromosome 5"/>
</dbReference>
<accession>A0ACB9P6E4</accession>
<keyword evidence="2" id="KW-1185">Reference proteome</keyword>
<gene>
    <name evidence="1" type="ORF">L6164_011587</name>
</gene>
<dbReference type="EMBL" id="CM039430">
    <property type="protein sequence ID" value="KAI4344352.1"/>
    <property type="molecule type" value="Genomic_DNA"/>
</dbReference>
<reference evidence="1 2" key="1">
    <citation type="journal article" date="2022" name="DNA Res.">
        <title>Chromosomal-level genome assembly of the orchid tree Bauhinia variegata (Leguminosae; Cercidoideae) supports the allotetraploid origin hypothesis of Bauhinia.</title>
        <authorList>
            <person name="Zhong Y."/>
            <person name="Chen Y."/>
            <person name="Zheng D."/>
            <person name="Pang J."/>
            <person name="Liu Y."/>
            <person name="Luo S."/>
            <person name="Meng S."/>
            <person name="Qian L."/>
            <person name="Wei D."/>
            <person name="Dai S."/>
            <person name="Zhou R."/>
        </authorList>
    </citation>
    <scope>NUCLEOTIDE SEQUENCE [LARGE SCALE GENOMIC DNA]</scope>
    <source>
        <strain evidence="1">BV-YZ2020</strain>
    </source>
</reference>
<organism evidence="1 2">
    <name type="scientific">Bauhinia variegata</name>
    <name type="common">Purple orchid tree</name>
    <name type="synonym">Phanera variegata</name>
    <dbReference type="NCBI Taxonomy" id="167791"/>
    <lineage>
        <taxon>Eukaryota</taxon>
        <taxon>Viridiplantae</taxon>
        <taxon>Streptophyta</taxon>
        <taxon>Embryophyta</taxon>
        <taxon>Tracheophyta</taxon>
        <taxon>Spermatophyta</taxon>
        <taxon>Magnoliopsida</taxon>
        <taxon>eudicotyledons</taxon>
        <taxon>Gunneridae</taxon>
        <taxon>Pentapetalae</taxon>
        <taxon>rosids</taxon>
        <taxon>fabids</taxon>
        <taxon>Fabales</taxon>
        <taxon>Fabaceae</taxon>
        <taxon>Cercidoideae</taxon>
        <taxon>Cercideae</taxon>
        <taxon>Bauhiniinae</taxon>
        <taxon>Bauhinia</taxon>
    </lineage>
</organism>
<proteinExistence type="predicted"/>